<dbReference type="KEGG" id="amt:Amet_1476"/>
<name>A6TNA5_ALKMQ</name>
<proteinExistence type="predicted"/>
<sequence>MRNAGLLKRGSRFIEDDIHTVKSMKSTYEKFNKAEKDFKHINKHMRDTYFDGRPLDEGLSRSMSALSGLGMAVVTGGLNASSSELQYNTALKEKNKKK</sequence>
<dbReference type="AlphaFoldDB" id="A6TNA5"/>
<dbReference type="HOGENOM" id="CLU_2327674_0_0_9"/>
<dbReference type="EMBL" id="CP000724">
    <property type="protein sequence ID" value="ABR47673.1"/>
    <property type="molecule type" value="Genomic_DNA"/>
</dbReference>
<dbReference type="Proteomes" id="UP000001572">
    <property type="component" value="Chromosome"/>
</dbReference>
<evidence type="ECO:0000313" key="1">
    <source>
        <dbReference type="EMBL" id="ABR47673.1"/>
    </source>
</evidence>
<protein>
    <submittedName>
        <fullName evidence="1">Uncharacterized protein</fullName>
    </submittedName>
</protein>
<evidence type="ECO:0000313" key="2">
    <source>
        <dbReference type="Proteomes" id="UP000001572"/>
    </source>
</evidence>
<accession>A6TNA5</accession>
<keyword evidence="2" id="KW-1185">Reference proteome</keyword>
<gene>
    <name evidence="1" type="ordered locus">Amet_1476</name>
</gene>
<reference evidence="2" key="1">
    <citation type="journal article" date="2016" name="Genome Announc.">
        <title>Complete genome sequence of Alkaliphilus metalliredigens strain QYMF, an alkaliphilic and metal-reducing bacterium isolated from borax-contaminated leachate ponds.</title>
        <authorList>
            <person name="Hwang C."/>
            <person name="Copeland A."/>
            <person name="Lucas S."/>
            <person name="Lapidus A."/>
            <person name="Barry K."/>
            <person name="Detter J.C."/>
            <person name="Glavina Del Rio T."/>
            <person name="Hammon N."/>
            <person name="Israni S."/>
            <person name="Dalin E."/>
            <person name="Tice H."/>
            <person name="Pitluck S."/>
            <person name="Chertkov O."/>
            <person name="Brettin T."/>
            <person name="Bruce D."/>
            <person name="Han C."/>
            <person name="Schmutz J."/>
            <person name="Larimer F."/>
            <person name="Land M.L."/>
            <person name="Hauser L."/>
            <person name="Kyrpides N."/>
            <person name="Mikhailova N."/>
            <person name="Ye Q."/>
            <person name="Zhou J."/>
            <person name="Richardson P."/>
            <person name="Fields M.W."/>
        </authorList>
    </citation>
    <scope>NUCLEOTIDE SEQUENCE [LARGE SCALE GENOMIC DNA]</scope>
    <source>
        <strain evidence="2">QYMF</strain>
    </source>
</reference>
<organism evidence="1 2">
    <name type="scientific">Alkaliphilus metalliredigens (strain QYMF)</name>
    <dbReference type="NCBI Taxonomy" id="293826"/>
    <lineage>
        <taxon>Bacteria</taxon>
        <taxon>Bacillati</taxon>
        <taxon>Bacillota</taxon>
        <taxon>Clostridia</taxon>
        <taxon>Peptostreptococcales</taxon>
        <taxon>Natronincolaceae</taxon>
        <taxon>Alkaliphilus</taxon>
    </lineage>
</organism>